<name>A0A3B0TEG3_9ZZZZ</name>
<evidence type="ECO:0008006" key="3">
    <source>
        <dbReference type="Google" id="ProtNLM"/>
    </source>
</evidence>
<dbReference type="Pfam" id="PF07963">
    <property type="entry name" value="N_methyl"/>
    <property type="match status" value="1"/>
</dbReference>
<gene>
    <name evidence="2" type="ORF">MNBD_BACTEROID05-1146</name>
</gene>
<evidence type="ECO:0000313" key="2">
    <source>
        <dbReference type="EMBL" id="VAW14533.1"/>
    </source>
</evidence>
<dbReference type="AlphaFoldDB" id="A0A3B0TEG3"/>
<keyword evidence="1" id="KW-0472">Membrane</keyword>
<accession>A0A3B0TEG3</accession>
<keyword evidence="1" id="KW-0812">Transmembrane</keyword>
<protein>
    <recommendedName>
        <fullName evidence="3">Prepilin-type N-terminal cleavage/methylation domain-containing protein</fullName>
    </recommendedName>
</protein>
<keyword evidence="1" id="KW-1133">Transmembrane helix</keyword>
<organism evidence="2">
    <name type="scientific">hydrothermal vent metagenome</name>
    <dbReference type="NCBI Taxonomy" id="652676"/>
    <lineage>
        <taxon>unclassified sequences</taxon>
        <taxon>metagenomes</taxon>
        <taxon>ecological metagenomes</taxon>
    </lineage>
</organism>
<proteinExistence type="predicted"/>
<feature type="transmembrane region" description="Helical" evidence="1">
    <location>
        <begin position="31"/>
        <end position="52"/>
    </location>
</feature>
<sequence>MVMFLKKNRNRNCFFLPDPLVQKQAFTLPELMIAVMILAIVLTGALGTFIYCSILSNSTKNRTFAISEAQSKIDEISDSTYDSIVSTYNSTTFNLTQISNGTASISVSQIGADVAADLLQVDITVSWKNKDNRDISSSLTAYVARK</sequence>
<dbReference type="NCBIfam" id="TIGR02532">
    <property type="entry name" value="IV_pilin_GFxxxE"/>
    <property type="match status" value="1"/>
</dbReference>
<evidence type="ECO:0000256" key="1">
    <source>
        <dbReference type="SAM" id="Phobius"/>
    </source>
</evidence>
<reference evidence="2" key="1">
    <citation type="submission" date="2018-06" db="EMBL/GenBank/DDBJ databases">
        <authorList>
            <person name="Zhirakovskaya E."/>
        </authorList>
    </citation>
    <scope>NUCLEOTIDE SEQUENCE</scope>
</reference>
<dbReference type="InterPro" id="IPR012902">
    <property type="entry name" value="N_methyl_site"/>
</dbReference>
<dbReference type="EMBL" id="UOEN01000223">
    <property type="protein sequence ID" value="VAW14533.1"/>
    <property type="molecule type" value="Genomic_DNA"/>
</dbReference>